<dbReference type="Gene3D" id="3.30.450.20">
    <property type="entry name" value="PAS domain"/>
    <property type="match status" value="1"/>
</dbReference>
<dbReference type="Pfam" id="PF00512">
    <property type="entry name" value="HisKA"/>
    <property type="match status" value="1"/>
</dbReference>
<dbReference type="GO" id="GO:0000155">
    <property type="term" value="F:phosphorelay sensor kinase activity"/>
    <property type="evidence" value="ECO:0007669"/>
    <property type="project" value="InterPro"/>
</dbReference>
<name>A0A1G5RGG6_9RHOB</name>
<reference evidence="13 14" key="1">
    <citation type="submission" date="2016-10" db="EMBL/GenBank/DDBJ databases">
        <authorList>
            <person name="de Groot N.N."/>
        </authorList>
    </citation>
    <scope>NUCLEOTIDE SEQUENCE [LARGE SCALE GENOMIC DNA]</scope>
    <source>
        <strain evidence="13 14">U95</strain>
    </source>
</reference>
<keyword evidence="8" id="KW-0067">ATP-binding</keyword>
<dbReference type="SUPFAM" id="SSF158472">
    <property type="entry name" value="HAMP domain-like"/>
    <property type="match status" value="1"/>
</dbReference>
<keyword evidence="6" id="KW-0547">Nucleotide-binding</keyword>
<dbReference type="InterPro" id="IPR003660">
    <property type="entry name" value="HAMP_dom"/>
</dbReference>
<protein>
    <recommendedName>
        <fullName evidence="3">histidine kinase</fullName>
        <ecNumber evidence="3">2.7.13.3</ecNumber>
    </recommendedName>
</protein>
<dbReference type="SMART" id="SM00388">
    <property type="entry name" value="HisKA"/>
    <property type="match status" value="1"/>
</dbReference>
<dbReference type="Gene3D" id="3.30.565.10">
    <property type="entry name" value="Histidine kinase-like ATPase, C-terminal domain"/>
    <property type="match status" value="1"/>
</dbReference>
<evidence type="ECO:0000256" key="3">
    <source>
        <dbReference type="ARBA" id="ARBA00012438"/>
    </source>
</evidence>
<evidence type="ECO:0000256" key="10">
    <source>
        <dbReference type="SAM" id="Phobius"/>
    </source>
</evidence>
<dbReference type="InterPro" id="IPR004358">
    <property type="entry name" value="Sig_transdc_His_kin-like_C"/>
</dbReference>
<sequence>MSFRLKTILGIAMIELTVMAVLIGINQFSLGGSATTQLYQRAETTVRVFANAVSDAVISTDLATLDATIATALSNGELTYLRIKNVNGVVLSEGGDAAALAAPFIRDADFDAARSDHLIDIDLPIAFGDTVYGYIELGLSTFSVEEEIAQALRWNVIVAILGMSLVAIFGYGLGTMLTRQLHWLRKGARTIAEGNLDCQIHVRGRDELADTARCFNDMAWTLARDRRVLQTQQDELLEKKARVEVLVGCLRDVADKCDNVQVPDTDRADEIGEMARATVVFRAAMEAIEHARIEQQRLISAFDQVDEQVAIFGTDDTILFVNAAFRAFNRSILEALPEDFTLRGFLEEGLDQGAFPAVENKQRWMKEQLTREQGTPREIRRAPDRILLTVQSQVDGIGTVLSAKDVTELRHSEHQLIQASKLATLGEMATGIAHELNQPLGVIRMASTNCVKRIDKGKADLEYLRGKLERVGEQTERAAQIINHMRVFGRKAEGISEPFDLRQSLEEMSALARTQLHTQDISLRLSLPDEPAIVLGEKVIFEQVLLNLVSNARDAIEGSGASQGKISITADFATHEGHVIEVRDTGGGVPEGLLDKLFEPFFTTKEPGKGTGLGLSISFGTIRDMAGVISVTNEGAGACFRIVLPDASLDGEAFDEASVA</sequence>
<dbReference type="EC" id="2.7.13.3" evidence="3"/>
<dbReference type="InterPro" id="IPR036890">
    <property type="entry name" value="HATPase_C_sf"/>
</dbReference>
<keyword evidence="5" id="KW-0808">Transferase</keyword>
<feature type="domain" description="Histidine kinase" evidence="11">
    <location>
        <begin position="431"/>
        <end position="648"/>
    </location>
</feature>
<dbReference type="SUPFAM" id="SSF55874">
    <property type="entry name" value="ATPase domain of HSP90 chaperone/DNA topoisomerase II/histidine kinase"/>
    <property type="match status" value="1"/>
</dbReference>
<dbReference type="PANTHER" id="PTHR43065:SF46">
    <property type="entry name" value="C4-DICARBOXYLATE TRANSPORT SENSOR PROTEIN DCTB"/>
    <property type="match status" value="1"/>
</dbReference>
<dbReference type="EMBL" id="FMWG01000016">
    <property type="protein sequence ID" value="SCZ73086.1"/>
    <property type="molecule type" value="Genomic_DNA"/>
</dbReference>
<dbReference type="CDD" id="cd06225">
    <property type="entry name" value="HAMP"/>
    <property type="match status" value="1"/>
</dbReference>
<keyword evidence="14" id="KW-1185">Reference proteome</keyword>
<dbReference type="OrthoDB" id="9795133at2"/>
<comment type="catalytic activity">
    <reaction evidence="1">
        <text>ATP + protein L-histidine = ADP + protein N-phospho-L-histidine.</text>
        <dbReference type="EC" id="2.7.13.3"/>
    </reaction>
</comment>
<evidence type="ECO:0000256" key="4">
    <source>
        <dbReference type="ARBA" id="ARBA00022553"/>
    </source>
</evidence>
<evidence type="ECO:0000256" key="1">
    <source>
        <dbReference type="ARBA" id="ARBA00000085"/>
    </source>
</evidence>
<dbReference type="GO" id="GO:0016020">
    <property type="term" value="C:membrane"/>
    <property type="evidence" value="ECO:0007669"/>
    <property type="project" value="UniProtKB-SubCell"/>
</dbReference>
<dbReference type="Pfam" id="PF02518">
    <property type="entry name" value="HATPase_c"/>
    <property type="match status" value="1"/>
</dbReference>
<dbReference type="Pfam" id="PF00672">
    <property type="entry name" value="HAMP"/>
    <property type="match status" value="1"/>
</dbReference>
<evidence type="ECO:0000313" key="13">
    <source>
        <dbReference type="EMBL" id="SCZ73086.1"/>
    </source>
</evidence>
<dbReference type="InterPro" id="IPR003594">
    <property type="entry name" value="HATPase_dom"/>
</dbReference>
<dbReference type="InterPro" id="IPR036097">
    <property type="entry name" value="HisK_dim/P_sf"/>
</dbReference>
<dbReference type="STRING" id="1156985.SAMN04488118_11620"/>
<dbReference type="CDD" id="cd00082">
    <property type="entry name" value="HisKA"/>
    <property type="match status" value="1"/>
</dbReference>
<dbReference type="Gene3D" id="1.10.8.500">
    <property type="entry name" value="HAMP domain in histidine kinase"/>
    <property type="match status" value="1"/>
</dbReference>
<dbReference type="Gene3D" id="6.10.340.10">
    <property type="match status" value="1"/>
</dbReference>
<evidence type="ECO:0000256" key="7">
    <source>
        <dbReference type="ARBA" id="ARBA00022777"/>
    </source>
</evidence>
<dbReference type="PANTHER" id="PTHR43065">
    <property type="entry name" value="SENSOR HISTIDINE KINASE"/>
    <property type="match status" value="1"/>
</dbReference>
<accession>A0A1G5RGG6</accession>
<dbReference type="Gene3D" id="1.10.287.130">
    <property type="match status" value="1"/>
</dbReference>
<dbReference type="Proteomes" id="UP000198767">
    <property type="component" value="Unassembled WGS sequence"/>
</dbReference>
<keyword evidence="7" id="KW-0418">Kinase</keyword>
<keyword evidence="9" id="KW-0902">Two-component regulatory system</keyword>
<keyword evidence="10" id="KW-0472">Membrane</keyword>
<dbReference type="SUPFAM" id="SSF47384">
    <property type="entry name" value="Homodimeric domain of signal transducing histidine kinase"/>
    <property type="match status" value="1"/>
</dbReference>
<dbReference type="InterPro" id="IPR003661">
    <property type="entry name" value="HisK_dim/P_dom"/>
</dbReference>
<comment type="subcellular location">
    <subcellularLocation>
        <location evidence="2">Membrane</location>
    </subcellularLocation>
</comment>
<evidence type="ECO:0000256" key="2">
    <source>
        <dbReference type="ARBA" id="ARBA00004370"/>
    </source>
</evidence>
<feature type="transmembrane region" description="Helical" evidence="10">
    <location>
        <begin position="7"/>
        <end position="25"/>
    </location>
</feature>
<dbReference type="SMART" id="SM00304">
    <property type="entry name" value="HAMP"/>
    <property type="match status" value="2"/>
</dbReference>
<dbReference type="RefSeq" id="WP_090221025.1">
    <property type="nucleotide sequence ID" value="NZ_FMWG01000016.1"/>
</dbReference>
<organism evidence="13 14">
    <name type="scientific">Epibacterium ulvae</name>
    <dbReference type="NCBI Taxonomy" id="1156985"/>
    <lineage>
        <taxon>Bacteria</taxon>
        <taxon>Pseudomonadati</taxon>
        <taxon>Pseudomonadota</taxon>
        <taxon>Alphaproteobacteria</taxon>
        <taxon>Rhodobacterales</taxon>
        <taxon>Roseobacteraceae</taxon>
        <taxon>Epibacterium</taxon>
    </lineage>
</organism>
<gene>
    <name evidence="13" type="ORF">SAMN04488118_11620</name>
</gene>
<evidence type="ECO:0000256" key="8">
    <source>
        <dbReference type="ARBA" id="ARBA00022840"/>
    </source>
</evidence>
<dbReference type="InterPro" id="IPR005467">
    <property type="entry name" value="His_kinase_dom"/>
</dbReference>
<keyword evidence="10" id="KW-1133">Transmembrane helix</keyword>
<dbReference type="SMART" id="SM00387">
    <property type="entry name" value="HATPase_c"/>
    <property type="match status" value="1"/>
</dbReference>
<feature type="transmembrane region" description="Helical" evidence="10">
    <location>
        <begin position="156"/>
        <end position="177"/>
    </location>
</feature>
<dbReference type="AlphaFoldDB" id="A0A1G5RGG6"/>
<dbReference type="PRINTS" id="PR00344">
    <property type="entry name" value="BCTRLSENSOR"/>
</dbReference>
<proteinExistence type="predicted"/>
<evidence type="ECO:0000259" key="11">
    <source>
        <dbReference type="PROSITE" id="PS50109"/>
    </source>
</evidence>
<evidence type="ECO:0000313" key="14">
    <source>
        <dbReference type="Proteomes" id="UP000198767"/>
    </source>
</evidence>
<dbReference type="PROSITE" id="PS50885">
    <property type="entry name" value="HAMP"/>
    <property type="match status" value="1"/>
</dbReference>
<evidence type="ECO:0000259" key="12">
    <source>
        <dbReference type="PROSITE" id="PS50885"/>
    </source>
</evidence>
<dbReference type="PROSITE" id="PS50109">
    <property type="entry name" value="HIS_KIN"/>
    <property type="match status" value="1"/>
</dbReference>
<evidence type="ECO:0000256" key="5">
    <source>
        <dbReference type="ARBA" id="ARBA00022679"/>
    </source>
</evidence>
<keyword evidence="10" id="KW-0812">Transmembrane</keyword>
<evidence type="ECO:0000256" key="6">
    <source>
        <dbReference type="ARBA" id="ARBA00022741"/>
    </source>
</evidence>
<feature type="domain" description="HAMP" evidence="12">
    <location>
        <begin position="175"/>
        <end position="227"/>
    </location>
</feature>
<dbReference type="GO" id="GO:0005524">
    <property type="term" value="F:ATP binding"/>
    <property type="evidence" value="ECO:0007669"/>
    <property type="project" value="UniProtKB-KW"/>
</dbReference>
<keyword evidence="4" id="KW-0597">Phosphoprotein</keyword>
<evidence type="ECO:0000256" key="9">
    <source>
        <dbReference type="ARBA" id="ARBA00023012"/>
    </source>
</evidence>